<evidence type="ECO:0000313" key="2">
    <source>
        <dbReference type="Proteomes" id="UP000054771"/>
    </source>
</evidence>
<protein>
    <submittedName>
        <fullName evidence="1">Uncharacterized protein</fullName>
    </submittedName>
</protein>
<accession>A0A0U5GQW5</accession>
<name>A0A0U5GQW5_ASPCI</name>
<gene>
    <name evidence="1" type="ORF">ASPCAL01865</name>
</gene>
<dbReference type="OrthoDB" id="6133115at2759"/>
<dbReference type="Proteomes" id="UP000054771">
    <property type="component" value="Unassembled WGS sequence"/>
</dbReference>
<dbReference type="Gene3D" id="1.20.1250.20">
    <property type="entry name" value="MFS general substrate transporter like domains"/>
    <property type="match status" value="1"/>
</dbReference>
<dbReference type="InterPro" id="IPR036259">
    <property type="entry name" value="MFS_trans_sf"/>
</dbReference>
<evidence type="ECO:0000313" key="1">
    <source>
        <dbReference type="EMBL" id="CEN59415.1"/>
    </source>
</evidence>
<dbReference type="EMBL" id="CDMC01000002">
    <property type="protein sequence ID" value="CEN59415.1"/>
    <property type="molecule type" value="Genomic_DNA"/>
</dbReference>
<reference evidence="2" key="1">
    <citation type="journal article" date="2016" name="Genome Announc.">
        <title>Draft genome sequences of fungus Aspergillus calidoustus.</title>
        <authorList>
            <person name="Horn F."/>
            <person name="Linde J."/>
            <person name="Mattern D.J."/>
            <person name="Walther G."/>
            <person name="Guthke R."/>
            <person name="Scherlach K."/>
            <person name="Martin K."/>
            <person name="Brakhage A.A."/>
            <person name="Petzke L."/>
            <person name="Valiante V."/>
        </authorList>
    </citation>
    <scope>NUCLEOTIDE SEQUENCE [LARGE SCALE GENOMIC DNA]</scope>
    <source>
        <strain evidence="2">SF006504</strain>
    </source>
</reference>
<proteinExistence type="predicted"/>
<sequence>MLVVGKILGMTLIHTVTPRFLIAKGRIQDARDSDILVYHRAGRDENAPLVEVEMKQIHLSLCQEAEKEKGGLTWSRVLWSPANRKRLLISAVTGIGSGMRRRGGRDDVWGGG</sequence>
<organism evidence="1 2">
    <name type="scientific">Aspergillus calidoustus</name>
    <dbReference type="NCBI Taxonomy" id="454130"/>
    <lineage>
        <taxon>Eukaryota</taxon>
        <taxon>Fungi</taxon>
        <taxon>Dikarya</taxon>
        <taxon>Ascomycota</taxon>
        <taxon>Pezizomycotina</taxon>
        <taxon>Eurotiomycetes</taxon>
        <taxon>Eurotiomycetidae</taxon>
        <taxon>Eurotiales</taxon>
        <taxon>Aspergillaceae</taxon>
        <taxon>Aspergillus</taxon>
        <taxon>Aspergillus subgen. Nidulantes</taxon>
    </lineage>
</organism>
<dbReference type="AlphaFoldDB" id="A0A0U5GQW5"/>
<keyword evidence="2" id="KW-1185">Reference proteome</keyword>